<dbReference type="AlphaFoldDB" id="A0A853CUD3"/>
<dbReference type="PROSITE" id="PS51257">
    <property type="entry name" value="PROKAR_LIPOPROTEIN"/>
    <property type="match status" value="1"/>
</dbReference>
<dbReference type="Proteomes" id="UP000578352">
    <property type="component" value="Unassembled WGS sequence"/>
</dbReference>
<sequence>MKKAAASICLAAALAVTLAGCASGSDAGTASGGTKSSSAGPAGLIHPGKLTACIDPEYAPLEYYKNGTDGDIVGFDADGIRALAKHWGVQADLVVTSFDGLMPQLQSSACDVIFGGLYMTDARLQVADASAVMKAGPTIITTPARAGKITSKTDLCGLTVAAQAASSNALTIKALSDTCTSDGKKAINLVEYPKTAETVLAVVNGKADALAETNVAAAYMVTQNKGQLKIAPNVLELDTTFGVFSRKGDALSPSIASGLAALRADGTLAGIAKQYGLDPAITEVK</sequence>
<evidence type="ECO:0000256" key="2">
    <source>
        <dbReference type="SAM" id="SignalP"/>
    </source>
</evidence>
<evidence type="ECO:0000256" key="1">
    <source>
        <dbReference type="ARBA" id="ARBA00022729"/>
    </source>
</evidence>
<dbReference type="SUPFAM" id="SSF53850">
    <property type="entry name" value="Periplasmic binding protein-like II"/>
    <property type="match status" value="1"/>
</dbReference>
<protein>
    <submittedName>
        <fullName evidence="4">ABC-type amino acid transport substrate-binding protein</fullName>
    </submittedName>
</protein>
<accession>A0A853CUD3</accession>
<comment type="caution">
    <text evidence="4">The sequence shown here is derived from an EMBL/GenBank/DDBJ whole genome shotgun (WGS) entry which is preliminary data.</text>
</comment>
<proteinExistence type="predicted"/>
<dbReference type="PANTHER" id="PTHR35936">
    <property type="entry name" value="MEMBRANE-BOUND LYTIC MUREIN TRANSGLYCOSYLASE F"/>
    <property type="match status" value="1"/>
</dbReference>
<dbReference type="EMBL" id="JACCFL010000001">
    <property type="protein sequence ID" value="NYJ22804.1"/>
    <property type="molecule type" value="Genomic_DNA"/>
</dbReference>
<dbReference type="RefSeq" id="WP_179604814.1">
    <property type="nucleotide sequence ID" value="NZ_BAABEH010000001.1"/>
</dbReference>
<feature type="domain" description="Solute-binding protein family 3/N-terminal" evidence="3">
    <location>
        <begin position="49"/>
        <end position="279"/>
    </location>
</feature>
<name>A0A853CUD3_9MICO</name>
<dbReference type="PANTHER" id="PTHR35936:SF17">
    <property type="entry name" value="ARGININE-BINDING EXTRACELLULAR PROTEIN ARTP"/>
    <property type="match status" value="1"/>
</dbReference>
<reference evidence="4 5" key="1">
    <citation type="submission" date="2020-07" db="EMBL/GenBank/DDBJ databases">
        <title>Sequencing the genomes of 1000 actinobacteria strains.</title>
        <authorList>
            <person name="Klenk H.-P."/>
        </authorList>
    </citation>
    <scope>NUCLEOTIDE SEQUENCE [LARGE SCALE GENOMIC DNA]</scope>
    <source>
        <strain evidence="4 5">DSM 15165</strain>
    </source>
</reference>
<dbReference type="InterPro" id="IPR001638">
    <property type="entry name" value="Solute-binding_3/MltF_N"/>
</dbReference>
<evidence type="ECO:0000313" key="5">
    <source>
        <dbReference type="Proteomes" id="UP000578352"/>
    </source>
</evidence>
<feature type="chain" id="PRO_5039644654" evidence="2">
    <location>
        <begin position="28"/>
        <end position="285"/>
    </location>
</feature>
<organism evidence="4 5">
    <name type="scientific">Leifsonia shinshuensis</name>
    <dbReference type="NCBI Taxonomy" id="150026"/>
    <lineage>
        <taxon>Bacteria</taxon>
        <taxon>Bacillati</taxon>
        <taxon>Actinomycetota</taxon>
        <taxon>Actinomycetes</taxon>
        <taxon>Micrococcales</taxon>
        <taxon>Microbacteriaceae</taxon>
        <taxon>Leifsonia</taxon>
    </lineage>
</organism>
<dbReference type="SMART" id="SM00062">
    <property type="entry name" value="PBPb"/>
    <property type="match status" value="1"/>
</dbReference>
<gene>
    <name evidence="4" type="ORF">HNR13_001091</name>
</gene>
<dbReference type="Pfam" id="PF00497">
    <property type="entry name" value="SBP_bac_3"/>
    <property type="match status" value="1"/>
</dbReference>
<dbReference type="Gene3D" id="3.40.190.10">
    <property type="entry name" value="Periplasmic binding protein-like II"/>
    <property type="match status" value="2"/>
</dbReference>
<evidence type="ECO:0000259" key="3">
    <source>
        <dbReference type="SMART" id="SM00062"/>
    </source>
</evidence>
<feature type="signal peptide" evidence="2">
    <location>
        <begin position="1"/>
        <end position="27"/>
    </location>
</feature>
<keyword evidence="1 2" id="KW-0732">Signal</keyword>
<evidence type="ECO:0000313" key="4">
    <source>
        <dbReference type="EMBL" id="NYJ22804.1"/>
    </source>
</evidence>